<keyword evidence="4" id="KW-0443">Lipid metabolism</keyword>
<dbReference type="CDD" id="cd06558">
    <property type="entry name" value="crotonase-like"/>
    <property type="match status" value="1"/>
</dbReference>
<dbReference type="NCBIfam" id="NF005891">
    <property type="entry name" value="PRK07854.1"/>
    <property type="match status" value="1"/>
</dbReference>
<dbReference type="Pfam" id="PF00378">
    <property type="entry name" value="ECH_1"/>
    <property type="match status" value="1"/>
</dbReference>
<protein>
    <submittedName>
        <fullName evidence="9">Enoyl-CoA hydratase</fullName>
    </submittedName>
</protein>
<gene>
    <name evidence="9" type="ORF">GCM10022231_31670</name>
</gene>
<sequence>MFVVAGRHPGTLLRMIVSSATGDVTTIELARPEKRNALNEQMVADLGAAFTAAVDSGARAIVLTGRGEVFSAGADLSGPVYDQDFLDSLVALIEQIESTPVPVLAALNGAALGAGLQLAMAADLRVMAPSALAGIPAAKIGVAVDEWTVRRLVSLVGAGQARGMLIGCDPLTADRAHDLGFANRLGDLTDAQHWAATIAEYAPLTLRHYKLVLNGDGARDEAPASRREAMLAAWLSDDLQEGRAARTEKRAPRFTGR</sequence>
<accession>A0ABP7PMT2</accession>
<evidence type="ECO:0000256" key="3">
    <source>
        <dbReference type="ARBA" id="ARBA00022832"/>
    </source>
</evidence>
<evidence type="ECO:0000256" key="4">
    <source>
        <dbReference type="ARBA" id="ARBA00023098"/>
    </source>
</evidence>
<comment type="similarity">
    <text evidence="2 8">Belongs to the enoyl-CoA hydratase/isomerase family.</text>
</comment>
<keyword evidence="3" id="KW-0276">Fatty acid metabolism</keyword>
<evidence type="ECO:0000256" key="5">
    <source>
        <dbReference type="ARBA" id="ARBA00023239"/>
    </source>
</evidence>
<dbReference type="Proteomes" id="UP001418444">
    <property type="component" value="Unassembled WGS sequence"/>
</dbReference>
<comment type="catalytic activity">
    <reaction evidence="7">
        <text>a 4-saturated-(3S)-3-hydroxyacyl-CoA = a (3E)-enoyl-CoA + H2O</text>
        <dbReference type="Rhea" id="RHEA:20724"/>
        <dbReference type="ChEBI" id="CHEBI:15377"/>
        <dbReference type="ChEBI" id="CHEBI:58521"/>
        <dbReference type="ChEBI" id="CHEBI:137480"/>
        <dbReference type="EC" id="4.2.1.17"/>
    </reaction>
</comment>
<evidence type="ECO:0000256" key="2">
    <source>
        <dbReference type="ARBA" id="ARBA00005254"/>
    </source>
</evidence>
<dbReference type="InterPro" id="IPR018376">
    <property type="entry name" value="Enoyl-CoA_hyd/isom_CS"/>
</dbReference>
<dbReference type="PANTHER" id="PTHR11941">
    <property type="entry name" value="ENOYL-COA HYDRATASE-RELATED"/>
    <property type="match status" value="1"/>
</dbReference>
<evidence type="ECO:0000256" key="7">
    <source>
        <dbReference type="ARBA" id="ARBA00023717"/>
    </source>
</evidence>
<keyword evidence="5" id="KW-0456">Lyase</keyword>
<dbReference type="SUPFAM" id="SSF52096">
    <property type="entry name" value="ClpP/crotonase"/>
    <property type="match status" value="1"/>
</dbReference>
<comment type="caution">
    <text evidence="9">The sequence shown here is derived from an EMBL/GenBank/DDBJ whole genome shotgun (WGS) entry which is preliminary data.</text>
</comment>
<reference evidence="10" key="1">
    <citation type="journal article" date="2019" name="Int. J. Syst. Evol. Microbiol.">
        <title>The Global Catalogue of Microorganisms (GCM) 10K type strain sequencing project: providing services to taxonomists for standard genome sequencing and annotation.</title>
        <authorList>
            <consortium name="The Broad Institute Genomics Platform"/>
            <consortium name="The Broad Institute Genome Sequencing Center for Infectious Disease"/>
            <person name="Wu L."/>
            <person name="Ma J."/>
        </authorList>
    </citation>
    <scope>NUCLEOTIDE SEQUENCE [LARGE SCALE GENOMIC DNA]</scope>
    <source>
        <strain evidence="10">JCM 16923</strain>
    </source>
</reference>
<name>A0ABP7PMT2_9ACTN</name>
<comment type="function">
    <text evidence="1">Could possibly oxidize fatty acids using specific components.</text>
</comment>
<dbReference type="Gene3D" id="3.90.226.10">
    <property type="entry name" value="2-enoyl-CoA Hydratase, Chain A, domain 1"/>
    <property type="match status" value="1"/>
</dbReference>
<organism evidence="9 10">
    <name type="scientific">Gordonia caeni</name>
    <dbReference type="NCBI Taxonomy" id="1007097"/>
    <lineage>
        <taxon>Bacteria</taxon>
        <taxon>Bacillati</taxon>
        <taxon>Actinomycetota</taxon>
        <taxon>Actinomycetes</taxon>
        <taxon>Mycobacteriales</taxon>
        <taxon>Gordoniaceae</taxon>
        <taxon>Gordonia</taxon>
    </lineage>
</organism>
<evidence type="ECO:0000313" key="10">
    <source>
        <dbReference type="Proteomes" id="UP001418444"/>
    </source>
</evidence>
<dbReference type="InterPro" id="IPR029045">
    <property type="entry name" value="ClpP/crotonase-like_dom_sf"/>
</dbReference>
<evidence type="ECO:0000313" key="9">
    <source>
        <dbReference type="EMBL" id="GAA3968317.1"/>
    </source>
</evidence>
<evidence type="ECO:0000256" key="8">
    <source>
        <dbReference type="RuleBase" id="RU003707"/>
    </source>
</evidence>
<evidence type="ECO:0000256" key="1">
    <source>
        <dbReference type="ARBA" id="ARBA00002994"/>
    </source>
</evidence>
<dbReference type="EMBL" id="BAAAZW010000010">
    <property type="protein sequence ID" value="GAA3968317.1"/>
    <property type="molecule type" value="Genomic_DNA"/>
</dbReference>
<dbReference type="InterPro" id="IPR001753">
    <property type="entry name" value="Enoyl-CoA_hydra/iso"/>
</dbReference>
<keyword evidence="10" id="KW-1185">Reference proteome</keyword>
<evidence type="ECO:0000256" key="6">
    <source>
        <dbReference type="ARBA" id="ARBA00023709"/>
    </source>
</evidence>
<proteinExistence type="inferred from homology"/>
<dbReference type="PANTHER" id="PTHR11941:SF169">
    <property type="entry name" value="(7AS)-7A-METHYL-1,5-DIOXO-2,3,5,6,7,7A-HEXAHYDRO-1H-INDENE-CARBOXYL-COA HYDROLASE"/>
    <property type="match status" value="1"/>
</dbReference>
<comment type="catalytic activity">
    <reaction evidence="6">
        <text>a (3S)-3-hydroxyacyl-CoA = a (2E)-enoyl-CoA + H2O</text>
        <dbReference type="Rhea" id="RHEA:16105"/>
        <dbReference type="ChEBI" id="CHEBI:15377"/>
        <dbReference type="ChEBI" id="CHEBI:57318"/>
        <dbReference type="ChEBI" id="CHEBI:58856"/>
        <dbReference type="EC" id="4.2.1.17"/>
    </reaction>
</comment>
<dbReference type="PROSITE" id="PS00166">
    <property type="entry name" value="ENOYL_COA_HYDRATASE"/>
    <property type="match status" value="1"/>
</dbReference>